<feature type="non-terminal residue" evidence="3">
    <location>
        <position position="297"/>
    </location>
</feature>
<dbReference type="VEuPathDB" id="ToxoDB:TGDOM2_267800A"/>
<dbReference type="GO" id="GO:0005874">
    <property type="term" value="C:microtubule"/>
    <property type="evidence" value="ECO:0007669"/>
    <property type="project" value="TreeGrafter"/>
</dbReference>
<dbReference type="GO" id="GO:0005737">
    <property type="term" value="C:cytoplasm"/>
    <property type="evidence" value="ECO:0007669"/>
    <property type="project" value="TreeGrafter"/>
</dbReference>
<dbReference type="GO" id="GO:0003924">
    <property type="term" value="F:GTPase activity"/>
    <property type="evidence" value="ECO:0007669"/>
    <property type="project" value="InterPro"/>
</dbReference>
<dbReference type="PANTHER" id="PTHR11566:SF21">
    <property type="entry name" value="DYNAMIN RELATED PROTEIN 1, ISOFORM A"/>
    <property type="match status" value="1"/>
</dbReference>
<dbReference type="CDD" id="cd08771">
    <property type="entry name" value="DLP_1"/>
    <property type="match status" value="1"/>
</dbReference>
<dbReference type="SUPFAM" id="SSF52540">
    <property type="entry name" value="P-loop containing nucleoside triphosphate hydrolases"/>
    <property type="match status" value="1"/>
</dbReference>
<keyword evidence="1" id="KW-0342">GTP-binding</keyword>
<sequence length="297" mass="32199">MEELIPVVNRLQDVLASLGASASGPVLDLPQIAVVGAQSVGKSSVLEALVGRSFLPRGTGIVTRRPLILQASSLSSPPALPPQKRVGVQTDVATGMSVERELFVSFLSSRRAVHHLQSPGCMRLDAPRVALFVARLQLRNASDLQEEFGEFLHCPSRKFTDFEEIRREIERETERVGGQKNISPSPIVLKVSSPHVIDLTLVDLPGITKVPVGDQPSDIEAQIRRIVFQFISEPSTIILAVTAANTDIANSDSLKIAREVDPEGLRTVGVVTKVDTLEEGADCSEVLRNRVIPLKRG</sequence>
<keyword evidence="3" id="KW-0378">Hydrolase</keyword>
<dbReference type="GO" id="GO:0005525">
    <property type="term" value="F:GTP binding"/>
    <property type="evidence" value="ECO:0007669"/>
    <property type="project" value="UniProtKB-KW"/>
</dbReference>
<dbReference type="InterPro" id="IPR019762">
    <property type="entry name" value="Dynamin_GTPase_CS"/>
</dbReference>
<name>A0A086K3H8_TOXGO</name>
<comment type="caution">
    <text evidence="3">The sequence shown here is derived from an EMBL/GenBank/DDBJ whole genome shotgun (WGS) entry which is preliminary data.</text>
</comment>
<dbReference type="InterPro" id="IPR027417">
    <property type="entry name" value="P-loop_NTPase"/>
</dbReference>
<dbReference type="GO" id="GO:0008017">
    <property type="term" value="F:microtubule binding"/>
    <property type="evidence" value="ECO:0007669"/>
    <property type="project" value="TreeGrafter"/>
</dbReference>
<dbReference type="Proteomes" id="UP000028837">
    <property type="component" value="Unassembled WGS sequence"/>
</dbReference>
<accession>A0A086K3H8</accession>
<dbReference type="AlphaFoldDB" id="A0A086K3H8"/>
<dbReference type="PRINTS" id="PR00195">
    <property type="entry name" value="DYNAMIN"/>
</dbReference>
<organism evidence="3 4">
    <name type="scientific">Toxoplasma gondii GAB2-2007-GAL-DOM2</name>
    <dbReference type="NCBI Taxonomy" id="1130820"/>
    <lineage>
        <taxon>Eukaryota</taxon>
        <taxon>Sar</taxon>
        <taxon>Alveolata</taxon>
        <taxon>Apicomplexa</taxon>
        <taxon>Conoidasida</taxon>
        <taxon>Coccidia</taxon>
        <taxon>Eucoccidiorida</taxon>
        <taxon>Eimeriorina</taxon>
        <taxon>Sarcocystidae</taxon>
        <taxon>Toxoplasma</taxon>
    </lineage>
</organism>
<proteinExistence type="inferred from homology"/>
<dbReference type="EC" id="3.6.5.5" evidence="3"/>
<dbReference type="InterPro" id="IPR030381">
    <property type="entry name" value="G_DYNAMIN_dom"/>
</dbReference>
<evidence type="ECO:0000259" key="2">
    <source>
        <dbReference type="PROSITE" id="PS51718"/>
    </source>
</evidence>
<dbReference type="GO" id="GO:0016020">
    <property type="term" value="C:membrane"/>
    <property type="evidence" value="ECO:0007669"/>
    <property type="project" value="TreeGrafter"/>
</dbReference>
<comment type="similarity">
    <text evidence="1">Belongs to the TRAFAC class dynamin-like GTPase superfamily. Dynamin/Fzo/YdjA family.</text>
</comment>
<dbReference type="Pfam" id="PF00350">
    <property type="entry name" value="Dynamin_N"/>
    <property type="match status" value="1"/>
</dbReference>
<gene>
    <name evidence="3" type="ORF">TGDOM2_267800A</name>
</gene>
<evidence type="ECO:0000313" key="4">
    <source>
        <dbReference type="Proteomes" id="UP000028837"/>
    </source>
</evidence>
<dbReference type="EMBL" id="AHZU02000889">
    <property type="protein sequence ID" value="KFG38946.1"/>
    <property type="molecule type" value="Genomic_DNA"/>
</dbReference>
<keyword evidence="1" id="KW-0547">Nucleotide-binding</keyword>
<feature type="domain" description="Dynamin-type G" evidence="2">
    <location>
        <begin position="26"/>
        <end position="297"/>
    </location>
</feature>
<dbReference type="InterPro" id="IPR001401">
    <property type="entry name" value="Dynamin_GTPase"/>
</dbReference>
<evidence type="ECO:0000313" key="3">
    <source>
        <dbReference type="EMBL" id="KFG38946.1"/>
    </source>
</evidence>
<dbReference type="PROSITE" id="PS00410">
    <property type="entry name" value="G_DYNAMIN_1"/>
    <property type="match status" value="1"/>
</dbReference>
<dbReference type="InterPro" id="IPR045063">
    <property type="entry name" value="Dynamin_N"/>
</dbReference>
<protein>
    <submittedName>
        <fullName evidence="3">Dynamin-related protein DRPA</fullName>
        <ecNumber evidence="3">3.6.5.5</ecNumber>
    </submittedName>
</protein>
<dbReference type="Gene3D" id="3.40.50.300">
    <property type="entry name" value="P-loop containing nucleotide triphosphate hydrolases"/>
    <property type="match status" value="1"/>
</dbReference>
<dbReference type="PROSITE" id="PS51718">
    <property type="entry name" value="G_DYNAMIN_2"/>
    <property type="match status" value="1"/>
</dbReference>
<reference evidence="3 4" key="1">
    <citation type="submission" date="2014-02" db="EMBL/GenBank/DDBJ databases">
        <authorList>
            <person name="Sibley D."/>
            <person name="Venepally P."/>
            <person name="Karamycheva S."/>
            <person name="Hadjithomas M."/>
            <person name="Khan A."/>
            <person name="Brunk B."/>
            <person name="Roos D."/>
            <person name="Caler E."/>
            <person name="Lorenzi H."/>
        </authorList>
    </citation>
    <scope>NUCLEOTIDE SEQUENCE [LARGE SCALE GENOMIC DNA]</scope>
    <source>
        <strain evidence="3 4">GAB2-2007-GAL-DOM2</strain>
    </source>
</reference>
<dbReference type="SMART" id="SM00053">
    <property type="entry name" value="DYNc"/>
    <property type="match status" value="1"/>
</dbReference>
<dbReference type="PANTHER" id="PTHR11566">
    <property type="entry name" value="DYNAMIN"/>
    <property type="match status" value="1"/>
</dbReference>
<dbReference type="InterPro" id="IPR022812">
    <property type="entry name" value="Dynamin"/>
</dbReference>
<evidence type="ECO:0000256" key="1">
    <source>
        <dbReference type="RuleBase" id="RU003932"/>
    </source>
</evidence>